<evidence type="ECO:0000313" key="2">
    <source>
        <dbReference type="Proteomes" id="UP001242480"/>
    </source>
</evidence>
<name>A0ABU0JI53_9HYPH</name>
<gene>
    <name evidence="1" type="ORF">QO011_005832</name>
</gene>
<dbReference type="Proteomes" id="UP001242480">
    <property type="component" value="Unassembled WGS sequence"/>
</dbReference>
<dbReference type="EMBL" id="JAUSVX010000013">
    <property type="protein sequence ID" value="MDQ0472802.1"/>
    <property type="molecule type" value="Genomic_DNA"/>
</dbReference>
<protein>
    <recommendedName>
        <fullName evidence="3">ANTAR domain-containing protein</fullName>
    </recommendedName>
</protein>
<keyword evidence="2" id="KW-1185">Reference proteome</keyword>
<organism evidence="1 2">
    <name type="scientific">Labrys wisconsinensis</name>
    <dbReference type="NCBI Taxonomy" id="425677"/>
    <lineage>
        <taxon>Bacteria</taxon>
        <taxon>Pseudomonadati</taxon>
        <taxon>Pseudomonadota</taxon>
        <taxon>Alphaproteobacteria</taxon>
        <taxon>Hyphomicrobiales</taxon>
        <taxon>Xanthobacteraceae</taxon>
        <taxon>Labrys</taxon>
    </lineage>
</organism>
<sequence>MKGLPASAGPSSFQGPTMCSCSERREAIVRAASAVVRRDVVSARDAIAFVARSARDDVADAMRRLVKARTRLGR</sequence>
<reference evidence="1 2" key="1">
    <citation type="submission" date="2023-07" db="EMBL/GenBank/DDBJ databases">
        <title>Genomic Encyclopedia of Type Strains, Phase IV (KMG-IV): sequencing the most valuable type-strain genomes for metagenomic binning, comparative biology and taxonomic classification.</title>
        <authorList>
            <person name="Goeker M."/>
        </authorList>
    </citation>
    <scope>NUCLEOTIDE SEQUENCE [LARGE SCALE GENOMIC DNA]</scope>
    <source>
        <strain evidence="1 2">DSM 19619</strain>
    </source>
</reference>
<evidence type="ECO:0008006" key="3">
    <source>
        <dbReference type="Google" id="ProtNLM"/>
    </source>
</evidence>
<evidence type="ECO:0000313" key="1">
    <source>
        <dbReference type="EMBL" id="MDQ0472802.1"/>
    </source>
</evidence>
<accession>A0ABU0JI53</accession>
<dbReference type="RefSeq" id="WP_307280134.1">
    <property type="nucleotide sequence ID" value="NZ_JAUSVX010000013.1"/>
</dbReference>
<proteinExistence type="predicted"/>
<dbReference type="PROSITE" id="PS51257">
    <property type="entry name" value="PROKAR_LIPOPROTEIN"/>
    <property type="match status" value="1"/>
</dbReference>
<comment type="caution">
    <text evidence="1">The sequence shown here is derived from an EMBL/GenBank/DDBJ whole genome shotgun (WGS) entry which is preliminary data.</text>
</comment>